<name>A0AA38HTU9_9CUCU</name>
<protein>
    <submittedName>
        <fullName evidence="2">Uncharacterized protein</fullName>
    </submittedName>
</protein>
<comment type="caution">
    <text evidence="2">The sequence shown here is derived from an EMBL/GenBank/DDBJ whole genome shotgun (WGS) entry which is preliminary data.</text>
</comment>
<gene>
    <name evidence="2" type="ORF">Zmor_026054</name>
</gene>
<feature type="compositionally biased region" description="Basic and acidic residues" evidence="1">
    <location>
        <begin position="46"/>
        <end position="68"/>
    </location>
</feature>
<reference evidence="2" key="1">
    <citation type="journal article" date="2023" name="G3 (Bethesda)">
        <title>Whole genome assemblies of Zophobas morio and Tenebrio molitor.</title>
        <authorList>
            <person name="Kaur S."/>
            <person name="Stinson S.A."/>
            <person name="diCenzo G.C."/>
        </authorList>
    </citation>
    <scope>NUCLEOTIDE SEQUENCE</scope>
    <source>
        <strain evidence="2">QUZm001</strain>
    </source>
</reference>
<feature type="compositionally biased region" description="Basic and acidic residues" evidence="1">
    <location>
        <begin position="1"/>
        <end position="17"/>
    </location>
</feature>
<proteinExistence type="predicted"/>
<keyword evidence="3" id="KW-1185">Reference proteome</keyword>
<accession>A0AA38HTU9</accession>
<organism evidence="2 3">
    <name type="scientific">Zophobas morio</name>
    <dbReference type="NCBI Taxonomy" id="2755281"/>
    <lineage>
        <taxon>Eukaryota</taxon>
        <taxon>Metazoa</taxon>
        <taxon>Ecdysozoa</taxon>
        <taxon>Arthropoda</taxon>
        <taxon>Hexapoda</taxon>
        <taxon>Insecta</taxon>
        <taxon>Pterygota</taxon>
        <taxon>Neoptera</taxon>
        <taxon>Endopterygota</taxon>
        <taxon>Coleoptera</taxon>
        <taxon>Polyphaga</taxon>
        <taxon>Cucujiformia</taxon>
        <taxon>Tenebrionidae</taxon>
        <taxon>Zophobas</taxon>
    </lineage>
</organism>
<dbReference type="EMBL" id="JALNTZ010000008">
    <property type="protein sequence ID" value="KAJ3643336.1"/>
    <property type="molecule type" value="Genomic_DNA"/>
</dbReference>
<sequence>MTQIAEAREAESKKEHMSSAGWSKLEEGENAHAKVQMSSPSWSKAEGGEEKSGPVAMRESERGHKENMGENEVDAV</sequence>
<evidence type="ECO:0000313" key="2">
    <source>
        <dbReference type="EMBL" id="KAJ3643336.1"/>
    </source>
</evidence>
<feature type="region of interest" description="Disordered" evidence="1">
    <location>
        <begin position="1"/>
        <end position="76"/>
    </location>
</feature>
<evidence type="ECO:0000256" key="1">
    <source>
        <dbReference type="SAM" id="MobiDB-lite"/>
    </source>
</evidence>
<dbReference type="AlphaFoldDB" id="A0AA38HTU9"/>
<dbReference type="Proteomes" id="UP001168821">
    <property type="component" value="Unassembled WGS sequence"/>
</dbReference>
<evidence type="ECO:0000313" key="3">
    <source>
        <dbReference type="Proteomes" id="UP001168821"/>
    </source>
</evidence>